<dbReference type="GO" id="GO:0003677">
    <property type="term" value="F:DNA binding"/>
    <property type="evidence" value="ECO:0007669"/>
    <property type="project" value="UniProtKB-KW"/>
</dbReference>
<evidence type="ECO:0000313" key="3">
    <source>
        <dbReference type="EMBL" id="PCS16560.1"/>
    </source>
</evidence>
<comment type="caution">
    <text evidence="3">The sequence shown here is derived from an EMBL/GenBank/DDBJ whole genome shotgun (WGS) entry which is preliminary data.</text>
</comment>
<sequence length="69" mass="7975">MPETYTLKQLRGVNGMTQDEVAEKLEVSKFTWANWESGKTAPDFWQLQKIKILFNVAIDDIKFLPKTSV</sequence>
<dbReference type="RefSeq" id="WP_023164648.1">
    <property type="nucleotide sequence ID" value="NZ_JXKC01000013.1"/>
</dbReference>
<dbReference type="CDD" id="cd00093">
    <property type="entry name" value="HTH_XRE"/>
    <property type="match status" value="1"/>
</dbReference>
<gene>
    <name evidence="3" type="ORF">RU92_GL000984</name>
</gene>
<dbReference type="AlphaFoldDB" id="A0A2A5SQK2"/>
<protein>
    <submittedName>
        <fullName evidence="3">Cro/cI like repressor</fullName>
    </submittedName>
</protein>
<dbReference type="InterPro" id="IPR001387">
    <property type="entry name" value="Cro/C1-type_HTH"/>
</dbReference>
<reference evidence="3 4" key="1">
    <citation type="submission" date="2014-12" db="EMBL/GenBank/DDBJ databases">
        <title>Draft genome sequences of 10 type strains of Lactococcus.</title>
        <authorList>
            <person name="Sun Z."/>
            <person name="Zhong Z."/>
            <person name="Liu W."/>
            <person name="Zhang W."/>
            <person name="Zhang H."/>
        </authorList>
    </citation>
    <scope>NUCLEOTIDE SEQUENCE [LARGE SCALE GENOMIC DNA]</scope>
    <source>
        <strain evidence="3 4">DSM 21502</strain>
    </source>
</reference>
<evidence type="ECO:0000313" key="4">
    <source>
        <dbReference type="Proteomes" id="UP000218711"/>
    </source>
</evidence>
<dbReference type="SUPFAM" id="SSF47413">
    <property type="entry name" value="lambda repressor-like DNA-binding domains"/>
    <property type="match status" value="1"/>
</dbReference>
<dbReference type="PANTHER" id="PTHR46558">
    <property type="entry name" value="TRACRIPTIONAL REGULATORY PROTEIN-RELATED-RELATED"/>
    <property type="match status" value="1"/>
</dbReference>
<dbReference type="PANTHER" id="PTHR46558:SF11">
    <property type="entry name" value="HTH-TYPE TRANSCRIPTIONAL REGULATOR XRE"/>
    <property type="match status" value="1"/>
</dbReference>
<dbReference type="Pfam" id="PF12844">
    <property type="entry name" value="HTH_19"/>
    <property type="match status" value="1"/>
</dbReference>
<dbReference type="PROSITE" id="PS50943">
    <property type="entry name" value="HTH_CROC1"/>
    <property type="match status" value="1"/>
</dbReference>
<dbReference type="Proteomes" id="UP000218711">
    <property type="component" value="Unassembled WGS sequence"/>
</dbReference>
<accession>A0A2A5SQK2</accession>
<dbReference type="SMART" id="SM00530">
    <property type="entry name" value="HTH_XRE"/>
    <property type="match status" value="1"/>
</dbReference>
<dbReference type="InterPro" id="IPR010982">
    <property type="entry name" value="Lambda_DNA-bd_dom_sf"/>
</dbReference>
<dbReference type="Gene3D" id="1.10.260.40">
    <property type="entry name" value="lambda repressor-like DNA-binding domains"/>
    <property type="match status" value="1"/>
</dbReference>
<evidence type="ECO:0000256" key="1">
    <source>
        <dbReference type="ARBA" id="ARBA00023125"/>
    </source>
</evidence>
<dbReference type="EMBL" id="JXKC01000013">
    <property type="protein sequence ID" value="PCS16560.1"/>
    <property type="molecule type" value="Genomic_DNA"/>
</dbReference>
<feature type="domain" description="HTH cro/C1-type" evidence="2">
    <location>
        <begin position="7"/>
        <end position="61"/>
    </location>
</feature>
<evidence type="ECO:0000259" key="2">
    <source>
        <dbReference type="PROSITE" id="PS50943"/>
    </source>
</evidence>
<keyword evidence="1" id="KW-0238">DNA-binding</keyword>
<organism evidence="3 4">
    <name type="scientific">Lactococcus cremoris subsp. tructae</name>
    <dbReference type="NCBI Taxonomy" id="542833"/>
    <lineage>
        <taxon>Bacteria</taxon>
        <taxon>Bacillati</taxon>
        <taxon>Bacillota</taxon>
        <taxon>Bacilli</taxon>
        <taxon>Lactobacillales</taxon>
        <taxon>Streptococcaceae</taxon>
        <taxon>Lactococcus</taxon>
    </lineage>
</organism>
<name>A0A2A5SQK2_LACLC</name>
<proteinExistence type="predicted"/>